<evidence type="ECO:0000256" key="4">
    <source>
        <dbReference type="ARBA" id="ARBA00023014"/>
    </source>
</evidence>
<keyword evidence="4" id="KW-0411">Iron-sulfur</keyword>
<evidence type="ECO:0000256" key="2">
    <source>
        <dbReference type="ARBA" id="ARBA00022723"/>
    </source>
</evidence>
<dbReference type="InterPro" id="IPR013785">
    <property type="entry name" value="Aldolase_TIM"/>
</dbReference>
<dbReference type="PANTHER" id="PTHR11228:SF7">
    <property type="entry name" value="PQQA PEPTIDE CYCLASE"/>
    <property type="match status" value="1"/>
</dbReference>
<feature type="domain" description="Radical SAM core" evidence="5">
    <location>
        <begin position="111"/>
        <end position="267"/>
    </location>
</feature>
<sequence length="432" mass="48859">MDLIYFRFFPDCHYIRGPVRGAIYKITLGKIMHLSKVETEIVNRWLANERIDSVELKYPKVAKELLSRLIGEGIGTVFPTPVYTEPFEPSASHIMEQLFEQPPVIKKAYIQVNNKCNAHCLFCGSSDYYVSAGCVTCLQWPQKRKSSNIDELTFGMLTKQLADLETHTLIFSGGNPLLEWNKLIAIVRKAINHRSSIKTIVNTNSYGFNEKIAKDAKNLNIQFNFTVFSDSREGYKKITGSEEIFNSLLQAVELCKANDITYGISLLTCPESHDNYDKIQQFAKNLGGVFLGNSEIFLKAGAKKPLAALPIGEKQGEKRFSKIDSKNFLEAKHFSRCLHGVIAISCHGIISPCPILTKPVGKIPKDDIVSIFRNKKLDPYWTFNKTKVPKCKECEFRFACVDCAVTENYRKKDPSIHNAVCTYQPDKGEWVS</sequence>
<comment type="caution">
    <text evidence="6">The sequence shown here is derived from an EMBL/GenBank/DDBJ whole genome shotgun (WGS) entry which is preliminary data.</text>
</comment>
<dbReference type="Gene3D" id="3.20.20.70">
    <property type="entry name" value="Aldolase class I"/>
    <property type="match status" value="1"/>
</dbReference>
<evidence type="ECO:0000256" key="1">
    <source>
        <dbReference type="ARBA" id="ARBA00022691"/>
    </source>
</evidence>
<dbReference type="Proteomes" id="UP000051012">
    <property type="component" value="Unassembled WGS sequence"/>
</dbReference>
<organism evidence="6 7">
    <name type="scientific">candidate division TA06 bacterium DG_78</name>
    <dbReference type="NCBI Taxonomy" id="1703772"/>
    <lineage>
        <taxon>Bacteria</taxon>
        <taxon>Bacteria division TA06</taxon>
    </lineage>
</organism>
<reference evidence="6 7" key="1">
    <citation type="journal article" date="2015" name="Microbiome">
        <title>Genomic resolution of linkages in carbon, nitrogen, and sulfur cycling among widespread estuary sediment bacteria.</title>
        <authorList>
            <person name="Baker B.J."/>
            <person name="Lazar C.S."/>
            <person name="Teske A.P."/>
            <person name="Dick G.J."/>
        </authorList>
    </citation>
    <scope>NUCLEOTIDE SEQUENCE [LARGE SCALE GENOMIC DNA]</scope>
    <source>
        <strain evidence="6">DG_78</strain>
    </source>
</reference>
<dbReference type="InterPro" id="IPR007197">
    <property type="entry name" value="rSAM"/>
</dbReference>
<keyword evidence="2" id="KW-0479">Metal-binding</keyword>
<dbReference type="SFLD" id="SFLDG01067">
    <property type="entry name" value="SPASM/twitch_domain_containing"/>
    <property type="match status" value="1"/>
</dbReference>
<dbReference type="InterPro" id="IPR050377">
    <property type="entry name" value="Radical_SAM_PqqE_MftC-like"/>
</dbReference>
<dbReference type="PANTHER" id="PTHR11228">
    <property type="entry name" value="RADICAL SAM DOMAIN PROTEIN"/>
    <property type="match status" value="1"/>
</dbReference>
<dbReference type="InterPro" id="IPR058240">
    <property type="entry name" value="rSAM_sf"/>
</dbReference>
<dbReference type="AlphaFoldDB" id="A0A0S7YCH2"/>
<evidence type="ECO:0000256" key="3">
    <source>
        <dbReference type="ARBA" id="ARBA00023004"/>
    </source>
</evidence>
<dbReference type="GO" id="GO:0046872">
    <property type="term" value="F:metal ion binding"/>
    <property type="evidence" value="ECO:0007669"/>
    <property type="project" value="UniProtKB-KW"/>
</dbReference>
<evidence type="ECO:0000313" key="6">
    <source>
        <dbReference type="EMBL" id="KPJ72429.1"/>
    </source>
</evidence>
<dbReference type="SFLD" id="SFLDS00029">
    <property type="entry name" value="Radical_SAM"/>
    <property type="match status" value="1"/>
</dbReference>
<name>A0A0S7YCH2_UNCT6</name>
<gene>
    <name evidence="6" type="ORF">AMJ52_06370</name>
</gene>
<evidence type="ECO:0000259" key="5">
    <source>
        <dbReference type="Pfam" id="PF04055"/>
    </source>
</evidence>
<dbReference type="EMBL" id="LJNI01000075">
    <property type="protein sequence ID" value="KPJ72429.1"/>
    <property type="molecule type" value="Genomic_DNA"/>
</dbReference>
<dbReference type="GO" id="GO:0051536">
    <property type="term" value="F:iron-sulfur cluster binding"/>
    <property type="evidence" value="ECO:0007669"/>
    <property type="project" value="UniProtKB-KW"/>
</dbReference>
<keyword evidence="3" id="KW-0408">Iron</keyword>
<proteinExistence type="predicted"/>
<dbReference type="SUPFAM" id="SSF102114">
    <property type="entry name" value="Radical SAM enzymes"/>
    <property type="match status" value="1"/>
</dbReference>
<accession>A0A0S7YCH2</accession>
<dbReference type="GO" id="GO:0003824">
    <property type="term" value="F:catalytic activity"/>
    <property type="evidence" value="ECO:0007669"/>
    <property type="project" value="InterPro"/>
</dbReference>
<keyword evidence="1" id="KW-0949">S-adenosyl-L-methionine</keyword>
<dbReference type="Pfam" id="PF04055">
    <property type="entry name" value="Radical_SAM"/>
    <property type="match status" value="1"/>
</dbReference>
<evidence type="ECO:0000313" key="7">
    <source>
        <dbReference type="Proteomes" id="UP000051012"/>
    </source>
</evidence>
<dbReference type="CDD" id="cd01335">
    <property type="entry name" value="Radical_SAM"/>
    <property type="match status" value="1"/>
</dbReference>
<protein>
    <recommendedName>
        <fullName evidence="5">Radical SAM core domain-containing protein</fullName>
    </recommendedName>
</protein>